<name>C9LUV8_SELS3</name>
<organism evidence="1 2">
    <name type="scientific">Selenomonas sputigena (strain ATCC 35185 / DSM 20758 / CCUG 44933 / VPI D19B-28)</name>
    <dbReference type="NCBI Taxonomy" id="546271"/>
    <lineage>
        <taxon>Bacteria</taxon>
        <taxon>Bacillati</taxon>
        <taxon>Bacillota</taxon>
        <taxon>Negativicutes</taxon>
        <taxon>Selenomonadales</taxon>
        <taxon>Selenomonadaceae</taxon>
        <taxon>Selenomonas</taxon>
    </lineage>
</organism>
<evidence type="ECO:0000313" key="2">
    <source>
        <dbReference type="Proteomes" id="UP000003505"/>
    </source>
</evidence>
<evidence type="ECO:0000313" key="1">
    <source>
        <dbReference type="EMBL" id="EEX77373.1"/>
    </source>
</evidence>
<gene>
    <name evidence="1" type="ORF">SELSPUOL_01247</name>
</gene>
<protein>
    <submittedName>
        <fullName evidence="1">Uncharacterized protein</fullName>
    </submittedName>
</protein>
<dbReference type="AlphaFoldDB" id="C9LUV8"/>
<proteinExistence type="predicted"/>
<comment type="caution">
    <text evidence="1">The sequence shown here is derived from an EMBL/GenBank/DDBJ whole genome shotgun (WGS) entry which is preliminary data.</text>
</comment>
<dbReference type="EMBL" id="ACKP02000019">
    <property type="protein sequence ID" value="EEX77373.1"/>
    <property type="molecule type" value="Genomic_DNA"/>
</dbReference>
<reference evidence="1 2" key="1">
    <citation type="submission" date="2009-09" db="EMBL/GenBank/DDBJ databases">
        <authorList>
            <person name="Weinstock G."/>
            <person name="Sodergren E."/>
            <person name="Clifton S."/>
            <person name="Fulton L."/>
            <person name="Fulton B."/>
            <person name="Courtney L."/>
            <person name="Fronick C."/>
            <person name="Harrison M."/>
            <person name="Strong C."/>
            <person name="Farmer C."/>
            <person name="Delahaunty K."/>
            <person name="Markovic C."/>
            <person name="Hall O."/>
            <person name="Minx P."/>
            <person name="Tomlinson C."/>
            <person name="Mitreva M."/>
            <person name="Nelson J."/>
            <person name="Hou S."/>
            <person name="Wollam A."/>
            <person name="Pepin K.H."/>
            <person name="Johnson M."/>
            <person name="Bhonagiri V."/>
            <person name="Nash W.E."/>
            <person name="Warren W."/>
            <person name="Chinwalla A."/>
            <person name="Mardis E.R."/>
            <person name="Wilson R.K."/>
        </authorList>
    </citation>
    <scope>NUCLEOTIDE SEQUENCE [LARGE SCALE GENOMIC DNA]</scope>
    <source>
        <strain evidence="2">ATCC 35185 / DSM 20758 / VPI D19B-28</strain>
    </source>
</reference>
<accession>C9LUV8</accession>
<sequence>MRRHGSLCRRSLFSLPKVFFAHLPILIIRIKVKKSIGQKEKVLPSLIPANTR</sequence>
<dbReference type="Proteomes" id="UP000003505">
    <property type="component" value="Unassembled WGS sequence"/>
</dbReference>